<dbReference type="STRING" id="395965.Msil_1866"/>
<dbReference type="EMBL" id="CP001280">
    <property type="protein sequence ID" value="ACK50811.1"/>
    <property type="molecule type" value="Genomic_DNA"/>
</dbReference>
<dbReference type="Gene3D" id="3.60.21.10">
    <property type="match status" value="1"/>
</dbReference>
<keyword evidence="2" id="KW-0378">Hydrolase</keyword>
<gene>
    <name evidence="5" type="ordered locus">Msil_1866</name>
</gene>
<protein>
    <submittedName>
        <fullName evidence="5">Metallophosphoesterase</fullName>
    </submittedName>
</protein>
<reference evidence="5 6" key="1">
    <citation type="journal article" date="2010" name="J. Bacteriol.">
        <title>Complete genome sequence of the aerobic facultative methanotroph Methylocella silvestris BL2.</title>
        <authorList>
            <person name="Chen Y."/>
            <person name="Crombie A."/>
            <person name="Rahman M.T."/>
            <person name="Dedysh S.N."/>
            <person name="Liesack W."/>
            <person name="Stott M.B."/>
            <person name="Alam M."/>
            <person name="Theisen A.R."/>
            <person name="Murrell J.C."/>
            <person name="Dunfield P.F."/>
        </authorList>
    </citation>
    <scope>NUCLEOTIDE SEQUENCE [LARGE SCALE GENOMIC DNA]</scope>
    <source>
        <strain evidence="6">DSM 15510 / CIP 108128 / LMG 27833 / NCIMB 13906 / BL2</strain>
    </source>
</reference>
<dbReference type="HOGENOM" id="CLU_025443_3_0_5"/>
<accession>B8ENM5</accession>
<evidence type="ECO:0000259" key="4">
    <source>
        <dbReference type="Pfam" id="PF00149"/>
    </source>
</evidence>
<dbReference type="InterPro" id="IPR029052">
    <property type="entry name" value="Metallo-depent_PP-like"/>
</dbReference>
<sequence length="335" mass="36916">MSQPLDPIRRAQSEAPANAPSDMSDFTVARRLEKRLGPVYARQRIGIEEDHEAQAFGQGLNFFHIENWYSVHAMMRLALRLCGVFGRGQRNAAKVELRRNEIVSRRLPAAFDGFTLLHLSDLHVEMSAAAMLRAAELIEGLDYDICVMTGDYRARTFGGFKATLDGMAPLLSRVKSPIYGVLGNHDTIKMTPALEDLGVTMLLNESVRIDRGGTAIHIGGIDDAHFFRVDNIEKVAVDIPFEDFSLLLSHTPEIYRQAAHAGFDAILSGHTHGGQICLPGGFPLTLDSVLPRAFGAGAWKYNEMSGYTSTGAGSSVLPVRFNCPPEVTLHRLRRE</sequence>
<dbReference type="PANTHER" id="PTHR31302">
    <property type="entry name" value="TRANSMEMBRANE PROTEIN WITH METALLOPHOSPHOESTERASE DOMAIN-RELATED"/>
    <property type="match status" value="1"/>
</dbReference>
<dbReference type="InterPro" id="IPR004843">
    <property type="entry name" value="Calcineurin-like_PHP"/>
</dbReference>
<keyword evidence="1" id="KW-0479">Metal-binding</keyword>
<keyword evidence="6" id="KW-1185">Reference proteome</keyword>
<dbReference type="SUPFAM" id="SSF56300">
    <property type="entry name" value="Metallo-dependent phosphatases"/>
    <property type="match status" value="1"/>
</dbReference>
<evidence type="ECO:0000256" key="3">
    <source>
        <dbReference type="SAM" id="MobiDB-lite"/>
    </source>
</evidence>
<dbReference type="InterPro" id="IPR051158">
    <property type="entry name" value="Metallophosphoesterase_sf"/>
</dbReference>
<evidence type="ECO:0000256" key="2">
    <source>
        <dbReference type="ARBA" id="ARBA00022801"/>
    </source>
</evidence>
<dbReference type="GO" id="GO:0016020">
    <property type="term" value="C:membrane"/>
    <property type="evidence" value="ECO:0007669"/>
    <property type="project" value="GOC"/>
</dbReference>
<evidence type="ECO:0000313" key="6">
    <source>
        <dbReference type="Proteomes" id="UP000002257"/>
    </source>
</evidence>
<dbReference type="GO" id="GO:0046872">
    <property type="term" value="F:metal ion binding"/>
    <property type="evidence" value="ECO:0007669"/>
    <property type="project" value="UniProtKB-KW"/>
</dbReference>
<dbReference type="GO" id="GO:0008758">
    <property type="term" value="F:UDP-2,3-diacylglucosamine hydrolase activity"/>
    <property type="evidence" value="ECO:0007669"/>
    <property type="project" value="TreeGrafter"/>
</dbReference>
<organism evidence="5 6">
    <name type="scientific">Methylocella silvestris (strain DSM 15510 / CIP 108128 / LMG 27833 / NCIMB 13906 / BL2)</name>
    <dbReference type="NCBI Taxonomy" id="395965"/>
    <lineage>
        <taxon>Bacteria</taxon>
        <taxon>Pseudomonadati</taxon>
        <taxon>Pseudomonadota</taxon>
        <taxon>Alphaproteobacteria</taxon>
        <taxon>Hyphomicrobiales</taxon>
        <taxon>Beijerinckiaceae</taxon>
        <taxon>Methylocella</taxon>
    </lineage>
</organism>
<evidence type="ECO:0000256" key="1">
    <source>
        <dbReference type="ARBA" id="ARBA00022723"/>
    </source>
</evidence>
<dbReference type="AlphaFoldDB" id="B8ENM5"/>
<feature type="region of interest" description="Disordered" evidence="3">
    <location>
        <begin position="1"/>
        <end position="24"/>
    </location>
</feature>
<proteinExistence type="predicted"/>
<dbReference type="PANTHER" id="PTHR31302:SF31">
    <property type="entry name" value="PHOSPHODIESTERASE YAEI"/>
    <property type="match status" value="1"/>
</dbReference>
<dbReference type="Pfam" id="PF00149">
    <property type="entry name" value="Metallophos"/>
    <property type="match status" value="1"/>
</dbReference>
<dbReference type="KEGG" id="msl:Msil_1866"/>
<feature type="domain" description="Calcineurin-like phosphoesterase" evidence="4">
    <location>
        <begin position="115"/>
        <end position="273"/>
    </location>
</feature>
<dbReference type="eggNOG" id="COG1408">
    <property type="taxonomic scope" value="Bacteria"/>
</dbReference>
<dbReference type="Proteomes" id="UP000002257">
    <property type="component" value="Chromosome"/>
</dbReference>
<dbReference type="RefSeq" id="WP_012590881.1">
    <property type="nucleotide sequence ID" value="NC_011666.1"/>
</dbReference>
<name>B8ENM5_METSB</name>
<evidence type="ECO:0000313" key="5">
    <source>
        <dbReference type="EMBL" id="ACK50811.1"/>
    </source>
</evidence>
<dbReference type="GO" id="GO:0009245">
    <property type="term" value="P:lipid A biosynthetic process"/>
    <property type="evidence" value="ECO:0007669"/>
    <property type="project" value="TreeGrafter"/>
</dbReference>